<dbReference type="Pfam" id="PF10418">
    <property type="entry name" value="DHODB_Fe-S_bind"/>
    <property type="match status" value="1"/>
</dbReference>
<dbReference type="GO" id="GO:0051537">
    <property type="term" value="F:2 iron, 2 sulfur cluster binding"/>
    <property type="evidence" value="ECO:0007669"/>
    <property type="project" value="UniProtKB-KW"/>
</dbReference>
<dbReference type="InterPro" id="IPR017927">
    <property type="entry name" value="FAD-bd_FR_type"/>
</dbReference>
<evidence type="ECO:0000256" key="10">
    <source>
        <dbReference type="ARBA" id="ARBA00034078"/>
    </source>
</evidence>
<evidence type="ECO:0000256" key="3">
    <source>
        <dbReference type="ARBA" id="ARBA00022630"/>
    </source>
</evidence>
<evidence type="ECO:0000259" key="13">
    <source>
        <dbReference type="PROSITE" id="PS51384"/>
    </source>
</evidence>
<feature type="binding site" evidence="11">
    <location>
        <begin position="62"/>
        <end position="65"/>
    </location>
    <ligand>
        <name>FAD</name>
        <dbReference type="ChEBI" id="CHEBI:57692"/>
    </ligand>
</feature>
<comment type="cofactor">
    <cofactor evidence="10">
        <name>[2Fe-2S] cluster</name>
        <dbReference type="ChEBI" id="CHEBI:190135"/>
    </cofactor>
</comment>
<comment type="cofactor">
    <cofactor evidence="11">
        <name>FAD</name>
        <dbReference type="ChEBI" id="CHEBI:57692"/>
    </cofactor>
    <text evidence="11">Binds 1 FAD per subunit.</text>
</comment>
<evidence type="ECO:0000256" key="2">
    <source>
        <dbReference type="ARBA" id="ARBA00022448"/>
    </source>
</evidence>
<name>A0A6J4SW72_9ACTN</name>
<gene>
    <name evidence="14" type="ORF">AVDCRST_MAG67-2489</name>
</gene>
<feature type="binding site" evidence="12">
    <location>
        <position position="227"/>
    </location>
    <ligand>
        <name>[2Fe-2S] cluster</name>
        <dbReference type="ChEBI" id="CHEBI:190135"/>
    </ligand>
</feature>
<evidence type="ECO:0000256" key="7">
    <source>
        <dbReference type="ARBA" id="ARBA00022982"/>
    </source>
</evidence>
<feature type="binding site" evidence="12">
    <location>
        <position position="235"/>
    </location>
    <ligand>
        <name>[2Fe-2S] cluster</name>
        <dbReference type="ChEBI" id="CHEBI:190135"/>
    </ligand>
</feature>
<dbReference type="GO" id="GO:0004589">
    <property type="term" value="F:dihydroorotate dehydrogenase (NAD+) activity"/>
    <property type="evidence" value="ECO:0007669"/>
    <property type="project" value="UniProtKB-EC"/>
</dbReference>
<reference evidence="14" key="1">
    <citation type="submission" date="2020-02" db="EMBL/GenBank/DDBJ databases">
        <authorList>
            <person name="Meier V. D."/>
        </authorList>
    </citation>
    <scope>NUCLEOTIDE SEQUENCE</scope>
    <source>
        <strain evidence="14">AVDCRST_MAG67</strain>
    </source>
</reference>
<feature type="domain" description="FAD-binding FR-type" evidence="13">
    <location>
        <begin position="7"/>
        <end position="109"/>
    </location>
</feature>
<dbReference type="Gene3D" id="3.40.50.80">
    <property type="entry name" value="Nucleotide-binding domain of ferredoxin-NADP reductase (FNR) module"/>
    <property type="match status" value="1"/>
</dbReference>
<sequence>MRPIAPLGRRRVAVTAVDDVGAYRVLRVADRSGPLPAAGQFYMLATVQRWGGGGDERPYLPRAFSFLSAGDGELRFMFEDVGPGTHRLGELVAGDELWITGPLGAGFRPPGDHRRALLAGGGIGIPPLAAWASELGSRPLALLGFRDGEHAAGAALIEDQARVRVATDDGSLGHHGLVTELLAAELARDGRCVVYSCGPPRMLEAVRALCAEHDVPAQLALEAGMACGFGACYGCVVALRDGGYARLCVDGPVLDAERLQPLAEDAH</sequence>
<evidence type="ECO:0000313" key="14">
    <source>
        <dbReference type="EMBL" id="CAA9506986.1"/>
    </source>
</evidence>
<feature type="binding site" evidence="11">
    <location>
        <begin position="84"/>
        <end position="85"/>
    </location>
    <ligand>
        <name>FAD</name>
        <dbReference type="ChEBI" id="CHEBI:57692"/>
    </ligand>
</feature>
<proteinExistence type="inferred from homology"/>
<evidence type="ECO:0000256" key="4">
    <source>
        <dbReference type="ARBA" id="ARBA00022714"/>
    </source>
</evidence>
<dbReference type="PIRSF" id="PIRSF006816">
    <property type="entry name" value="Cyc3_hyd_g"/>
    <property type="match status" value="1"/>
</dbReference>
<evidence type="ECO:0000256" key="12">
    <source>
        <dbReference type="PIRSR" id="PIRSR006816-2"/>
    </source>
</evidence>
<feature type="binding site" evidence="12">
    <location>
        <position position="248"/>
    </location>
    <ligand>
        <name>[2Fe-2S] cluster</name>
        <dbReference type="ChEBI" id="CHEBI:190135"/>
    </ligand>
</feature>
<dbReference type="SUPFAM" id="SSF63380">
    <property type="entry name" value="Riboflavin synthase domain-like"/>
    <property type="match status" value="1"/>
</dbReference>
<evidence type="ECO:0000256" key="8">
    <source>
        <dbReference type="ARBA" id="ARBA00023004"/>
    </source>
</evidence>
<keyword evidence="8 12" id="KW-0408">Iron</keyword>
<evidence type="ECO:0000256" key="11">
    <source>
        <dbReference type="PIRSR" id="PIRSR006816-1"/>
    </source>
</evidence>
<dbReference type="GO" id="GO:0006221">
    <property type="term" value="P:pyrimidine nucleotide biosynthetic process"/>
    <property type="evidence" value="ECO:0007669"/>
    <property type="project" value="InterPro"/>
</dbReference>
<dbReference type="InterPro" id="IPR017938">
    <property type="entry name" value="Riboflavin_synthase-like_b-brl"/>
</dbReference>
<dbReference type="InterPro" id="IPR037117">
    <property type="entry name" value="Dihydroorotate_DH_ele_sf"/>
</dbReference>
<organism evidence="14">
    <name type="scientific">uncultured Solirubrobacteraceae bacterium</name>
    <dbReference type="NCBI Taxonomy" id="1162706"/>
    <lineage>
        <taxon>Bacteria</taxon>
        <taxon>Bacillati</taxon>
        <taxon>Actinomycetota</taxon>
        <taxon>Thermoleophilia</taxon>
        <taxon>Solirubrobacterales</taxon>
        <taxon>Solirubrobacteraceae</taxon>
        <taxon>environmental samples</taxon>
    </lineage>
</organism>
<keyword evidence="5 12" id="KW-0479">Metal-binding</keyword>
<dbReference type="InterPro" id="IPR019480">
    <property type="entry name" value="Dihydroorotate_DH_Fe-S-bd"/>
</dbReference>
<keyword evidence="9 12" id="KW-0411">Iron-sulfur</keyword>
<evidence type="ECO:0000256" key="5">
    <source>
        <dbReference type="ARBA" id="ARBA00022723"/>
    </source>
</evidence>
<dbReference type="InterPro" id="IPR050353">
    <property type="entry name" value="PyrK_electron_transfer"/>
</dbReference>
<keyword evidence="6 11" id="KW-0274">FAD</keyword>
<dbReference type="GO" id="GO:0046872">
    <property type="term" value="F:metal ion binding"/>
    <property type="evidence" value="ECO:0007669"/>
    <property type="project" value="UniProtKB-KW"/>
</dbReference>
<evidence type="ECO:0000256" key="6">
    <source>
        <dbReference type="ARBA" id="ARBA00022827"/>
    </source>
</evidence>
<dbReference type="PROSITE" id="PS51384">
    <property type="entry name" value="FAD_FR"/>
    <property type="match status" value="1"/>
</dbReference>
<protein>
    <submittedName>
        <fullName evidence="14">Dihydroorotate dehydrogenase (NAD(+)), electron transfer subunit</fullName>
        <ecNumber evidence="14">1.3.1.14</ecNumber>
    </submittedName>
</protein>
<dbReference type="SUPFAM" id="SSF52343">
    <property type="entry name" value="Ferredoxin reductase-like, C-terminal NADP-linked domain"/>
    <property type="match status" value="1"/>
</dbReference>
<accession>A0A6J4SW72</accession>
<dbReference type="InterPro" id="IPR039261">
    <property type="entry name" value="FNR_nucleotide-bd"/>
</dbReference>
<dbReference type="Gene3D" id="2.10.240.10">
    <property type="entry name" value="Dihydroorotate dehydrogenase, electron transfer subunit"/>
    <property type="match status" value="1"/>
</dbReference>
<keyword evidence="3 11" id="KW-0285">Flavoprotein</keyword>
<evidence type="ECO:0000256" key="1">
    <source>
        <dbReference type="ARBA" id="ARBA00006422"/>
    </source>
</evidence>
<comment type="cofactor">
    <cofactor evidence="12">
        <name>[2Fe-2S] cluster</name>
        <dbReference type="ChEBI" id="CHEBI:190135"/>
    </cofactor>
    <text evidence="12">Binds 1 [2Fe-2S] cluster per subunit.</text>
</comment>
<keyword evidence="14" id="KW-0560">Oxidoreductase</keyword>
<keyword evidence="2" id="KW-0813">Transport</keyword>
<dbReference type="InterPro" id="IPR012165">
    <property type="entry name" value="Cyt_c3_hydrogenase_gsu"/>
</dbReference>
<dbReference type="Gene3D" id="2.40.30.10">
    <property type="entry name" value="Translation factors"/>
    <property type="match status" value="1"/>
</dbReference>
<evidence type="ECO:0000256" key="9">
    <source>
        <dbReference type="ARBA" id="ARBA00023014"/>
    </source>
</evidence>
<dbReference type="PANTHER" id="PTHR43513:SF3">
    <property type="entry name" value="DIHYDROOROTATE DEHYDROGENASE B (NAD(+)), ELECTRON TRANSFER SUBUNIT-RELATED"/>
    <property type="match status" value="1"/>
</dbReference>
<dbReference type="EC" id="1.3.1.14" evidence="14"/>
<feature type="binding site" evidence="12">
    <location>
        <position position="232"/>
    </location>
    <ligand>
        <name>[2Fe-2S] cluster</name>
        <dbReference type="ChEBI" id="CHEBI:190135"/>
    </ligand>
</feature>
<comment type="similarity">
    <text evidence="1">Belongs to the PyrK family.</text>
</comment>
<keyword evidence="7" id="KW-0249">Electron transport</keyword>
<dbReference type="EMBL" id="CADCVQ010000099">
    <property type="protein sequence ID" value="CAA9506986.1"/>
    <property type="molecule type" value="Genomic_DNA"/>
</dbReference>
<dbReference type="GO" id="GO:0050660">
    <property type="term" value="F:flavin adenine dinucleotide binding"/>
    <property type="evidence" value="ECO:0007669"/>
    <property type="project" value="InterPro"/>
</dbReference>
<dbReference type="PANTHER" id="PTHR43513">
    <property type="entry name" value="DIHYDROOROTATE DEHYDROGENASE B (NAD(+)), ELECTRON TRANSFER SUBUNIT"/>
    <property type="match status" value="1"/>
</dbReference>
<keyword evidence="4 12" id="KW-0001">2Fe-2S</keyword>
<dbReference type="AlphaFoldDB" id="A0A6J4SW72"/>
<dbReference type="CDD" id="cd06218">
    <property type="entry name" value="DHOD_e_trans"/>
    <property type="match status" value="1"/>
</dbReference>